<evidence type="ECO:0000313" key="2">
    <source>
        <dbReference type="EMBL" id="CAF1924399.1"/>
    </source>
</evidence>
<protein>
    <submittedName>
        <fullName evidence="2">(rape) hypothetical protein</fullName>
    </submittedName>
</protein>
<feature type="transmembrane region" description="Helical" evidence="1">
    <location>
        <begin position="40"/>
        <end position="57"/>
    </location>
</feature>
<sequence length="59" mass="7035">MNGKATSNYLYEFLCVRCSMPRKFLAYIFSLKCNKDKRTILTHSLIIFFLLDFCFLLDK</sequence>
<keyword evidence="1" id="KW-0812">Transmembrane</keyword>
<evidence type="ECO:0000256" key="1">
    <source>
        <dbReference type="SAM" id="Phobius"/>
    </source>
</evidence>
<dbReference type="EMBL" id="HG994369">
    <property type="protein sequence ID" value="CAF1924399.1"/>
    <property type="molecule type" value="Genomic_DNA"/>
</dbReference>
<name>A0A816KT58_BRANA</name>
<feature type="non-terminal residue" evidence="2">
    <location>
        <position position="59"/>
    </location>
</feature>
<gene>
    <name evidence="2" type="ORF">DARMORV10_C05P07350.1</name>
</gene>
<keyword evidence="1" id="KW-1133">Transmembrane helix</keyword>
<dbReference type="Proteomes" id="UP001295469">
    <property type="component" value="Chromosome C05"/>
</dbReference>
<accession>A0A816KT58</accession>
<organism evidence="2">
    <name type="scientific">Brassica napus</name>
    <name type="common">Rape</name>
    <dbReference type="NCBI Taxonomy" id="3708"/>
    <lineage>
        <taxon>Eukaryota</taxon>
        <taxon>Viridiplantae</taxon>
        <taxon>Streptophyta</taxon>
        <taxon>Embryophyta</taxon>
        <taxon>Tracheophyta</taxon>
        <taxon>Spermatophyta</taxon>
        <taxon>Magnoliopsida</taxon>
        <taxon>eudicotyledons</taxon>
        <taxon>Gunneridae</taxon>
        <taxon>Pentapetalae</taxon>
        <taxon>rosids</taxon>
        <taxon>malvids</taxon>
        <taxon>Brassicales</taxon>
        <taxon>Brassicaceae</taxon>
        <taxon>Brassiceae</taxon>
        <taxon>Brassica</taxon>
    </lineage>
</organism>
<reference evidence="2" key="1">
    <citation type="submission" date="2021-01" db="EMBL/GenBank/DDBJ databases">
        <authorList>
            <consortium name="Genoscope - CEA"/>
            <person name="William W."/>
        </authorList>
    </citation>
    <scope>NUCLEOTIDE SEQUENCE</scope>
</reference>
<dbReference type="AlphaFoldDB" id="A0A816KT58"/>
<proteinExistence type="predicted"/>
<keyword evidence="1" id="KW-0472">Membrane</keyword>